<accession>Q6SHC5</accession>
<dbReference type="EMBL" id="AY458637">
    <property type="protein sequence ID" value="AAR37695.1"/>
    <property type="molecule type" value="Genomic_DNA"/>
</dbReference>
<dbReference type="InterPro" id="IPR036735">
    <property type="entry name" value="NGN_dom_sf"/>
</dbReference>
<reference evidence="1" key="1">
    <citation type="submission" date="2003-11" db="EMBL/GenBank/DDBJ databases">
        <authorList>
            <person name="Heidelberg J.F."/>
            <person name="Eisen J.A."/>
            <person name="Nelson W.C."/>
            <person name="DeLong E.F."/>
        </authorList>
    </citation>
    <scope>NUCLEOTIDE SEQUENCE</scope>
</reference>
<gene>
    <name evidence="1" type="ORF">MBMO_EBAC750-02H05.13</name>
</gene>
<name>Q6SHC5_9BACT</name>
<sequence length="167" mass="19769">MWVVAKYKPKELETLKDSFCKIVGDKPEFYIPKIMQEYYKNNKLKIIQKNILSNYIICKHSKFKDLKFISKLNHSRGLIYLLKNSNMNQNNLESFVKFCKSHEDSRGFLRQTFFEITKKTKAKFISGPLTQMIFNIIEEEGKKLKILLNNVNVTIPKNSSKLLYNYI</sequence>
<evidence type="ECO:0000313" key="1">
    <source>
        <dbReference type="EMBL" id="AAR37695.1"/>
    </source>
</evidence>
<evidence type="ECO:0008006" key="2">
    <source>
        <dbReference type="Google" id="ProtNLM"/>
    </source>
</evidence>
<dbReference type="GO" id="GO:0006354">
    <property type="term" value="P:DNA-templated transcription elongation"/>
    <property type="evidence" value="ECO:0007669"/>
    <property type="project" value="InterPro"/>
</dbReference>
<reference evidence="1" key="2">
    <citation type="submission" date="2003-12" db="EMBL/GenBank/DDBJ databases">
        <title>Monterey Bay Coastal Ocean Microbial Observatory environmental clone sequencing.</title>
        <authorList>
            <person name="DeLong E.F."/>
        </authorList>
    </citation>
    <scope>NUCLEOTIDE SEQUENCE</scope>
</reference>
<organism evidence="1">
    <name type="scientific">uncultured marine bacterium 440</name>
    <dbReference type="NCBI Taxonomy" id="257390"/>
    <lineage>
        <taxon>Bacteria</taxon>
        <taxon>environmental samples</taxon>
    </lineage>
</organism>
<proteinExistence type="predicted"/>
<protein>
    <recommendedName>
        <fullName evidence="2">NusG-like N-terminal domain-containing protein</fullName>
    </recommendedName>
</protein>
<dbReference type="Gene3D" id="3.30.70.940">
    <property type="entry name" value="NusG, N-terminal domain"/>
    <property type="match status" value="1"/>
</dbReference>
<dbReference type="AlphaFoldDB" id="Q6SHC5"/>